<dbReference type="EMBL" id="FP565575">
    <property type="protein sequence ID" value="CBE67447.1"/>
    <property type="molecule type" value="Genomic_DNA"/>
</dbReference>
<protein>
    <submittedName>
        <fullName evidence="1">Uncharacterized protein</fullName>
    </submittedName>
</protein>
<sequence length="57" mass="6315">MIFYITPWAAEHHESATLNVAQLAESIVENAAFACLENLGWRALAGWPYRIVATPSL</sequence>
<gene>
    <name evidence="1" type="ORF">DAMO_0359</name>
</gene>
<organism evidence="1 2">
    <name type="scientific">Methylomirabilis oxygeniifera</name>
    <dbReference type="NCBI Taxonomy" id="671143"/>
    <lineage>
        <taxon>Bacteria</taxon>
        <taxon>Candidatus Methylomirabilota</taxon>
        <taxon>Candidatus Methylomirabilia</taxon>
        <taxon>Candidatus Methylomirabilales</taxon>
        <taxon>Candidatus Methylomirabilaceae</taxon>
        <taxon>Candidatus Methylomirabilis</taxon>
    </lineage>
</organism>
<dbReference type="KEGG" id="mox:DAMO_0359"/>
<dbReference type="Proteomes" id="UP000006898">
    <property type="component" value="Chromosome"/>
</dbReference>
<evidence type="ECO:0000313" key="1">
    <source>
        <dbReference type="EMBL" id="CBE67447.1"/>
    </source>
</evidence>
<reference evidence="1 2" key="1">
    <citation type="journal article" date="2010" name="Nature">
        <title>Nitrite-driven anaerobic methane oxidation by oxygenic bacteria.</title>
        <authorList>
            <person name="Ettwig K.F."/>
            <person name="Butler M.K."/>
            <person name="Le Paslier D."/>
            <person name="Pelletier E."/>
            <person name="Mangenot S."/>
            <person name="Kuypers M.M.M."/>
            <person name="Schreiber F."/>
            <person name="Dutilh B.E."/>
            <person name="Zedelius J."/>
            <person name="de Beer D."/>
            <person name="Gloerich J."/>
            <person name="Wessels H.J.C.T."/>
            <person name="van Allen T."/>
            <person name="Luesken F."/>
            <person name="Wu M."/>
            <person name="van de Pas-Schoonen K.T."/>
            <person name="Op den Camp H.J.M."/>
            <person name="Janssen-Megens E.M."/>
            <person name="Francoijs K-J."/>
            <person name="Stunnenberg H."/>
            <person name="Weissenbach J."/>
            <person name="Jetten M.S.M."/>
            <person name="Strous M."/>
        </authorList>
    </citation>
    <scope>NUCLEOTIDE SEQUENCE [LARGE SCALE GENOMIC DNA]</scope>
</reference>
<accession>D5MJ82</accession>
<evidence type="ECO:0000313" key="2">
    <source>
        <dbReference type="Proteomes" id="UP000006898"/>
    </source>
</evidence>
<proteinExistence type="predicted"/>
<dbReference type="STRING" id="671143.DAMO_0359"/>
<name>D5MJ82_METO1</name>
<dbReference type="AlphaFoldDB" id="D5MJ82"/>
<dbReference type="HOGENOM" id="CLU_2988074_0_0_0"/>